<dbReference type="Proteomes" id="UP000683511">
    <property type="component" value="Chromosome"/>
</dbReference>
<dbReference type="KEGG" id="rsin:B6N60_04564"/>
<gene>
    <name evidence="1" type="ORF">B6N60_04564</name>
</gene>
<evidence type="ECO:0000313" key="2">
    <source>
        <dbReference type="Proteomes" id="UP000683511"/>
    </source>
</evidence>
<keyword evidence="2" id="KW-1185">Reference proteome</keyword>
<accession>A0A975Y718</accession>
<dbReference type="AlphaFoldDB" id="A0A975Y718"/>
<proteinExistence type="predicted"/>
<name>A0A975Y718_9NOST</name>
<evidence type="ECO:0000313" key="1">
    <source>
        <dbReference type="EMBL" id="QXE25844.1"/>
    </source>
</evidence>
<protein>
    <submittedName>
        <fullName evidence="1">Uncharacterized protein</fullName>
    </submittedName>
</protein>
<reference evidence="1" key="1">
    <citation type="submission" date="2017-04" db="EMBL/GenBank/DDBJ databases">
        <title>Genome deletions in a multicellular cyanobacterial endosymbiont for morphological adaptation in marine diatoms.</title>
        <authorList>
            <person name="Wang Y."/>
            <person name="Gao H."/>
            <person name="Li R."/>
            <person name="Xu X."/>
        </authorList>
    </citation>
    <scope>NUCLEOTIDE SEQUENCE</scope>
    <source>
        <strain evidence="1">FACHB 800</strain>
    </source>
</reference>
<organism evidence="1 2">
    <name type="scientific">Richelia sinica FACHB-800</name>
    <dbReference type="NCBI Taxonomy" id="1357546"/>
    <lineage>
        <taxon>Bacteria</taxon>
        <taxon>Bacillati</taxon>
        <taxon>Cyanobacteriota</taxon>
        <taxon>Cyanophyceae</taxon>
        <taxon>Nostocales</taxon>
        <taxon>Nostocaceae</taxon>
        <taxon>Richelia</taxon>
    </lineage>
</organism>
<dbReference type="EMBL" id="CP021056">
    <property type="protein sequence ID" value="QXE25844.1"/>
    <property type="molecule type" value="Genomic_DNA"/>
</dbReference>
<sequence>MNIYLHLLRSLSSHLHIKRAIAFLYLWKMKCDRPYFM</sequence>